<comment type="caution">
    <text evidence="3">The sequence shown here is derived from an EMBL/GenBank/DDBJ whole genome shotgun (WGS) entry which is preliminary data.</text>
</comment>
<dbReference type="PANTHER" id="PTHR43540">
    <property type="entry name" value="PEROXYUREIDOACRYLATE/UREIDOACRYLATE AMIDOHYDROLASE-RELATED"/>
    <property type="match status" value="1"/>
</dbReference>
<evidence type="ECO:0000313" key="3">
    <source>
        <dbReference type="EMBL" id="MPL80587.1"/>
    </source>
</evidence>
<reference evidence="3" key="1">
    <citation type="submission" date="2019-08" db="EMBL/GenBank/DDBJ databases">
        <authorList>
            <person name="Kucharzyk K."/>
            <person name="Murdoch R.W."/>
            <person name="Higgins S."/>
            <person name="Loffler F."/>
        </authorList>
    </citation>
    <scope>NUCLEOTIDE SEQUENCE</scope>
</reference>
<gene>
    <name evidence="3" type="primary">sttH_3</name>
    <name evidence="3" type="ORF">SDC9_26488</name>
</gene>
<dbReference type="InterPro" id="IPR050272">
    <property type="entry name" value="Isochorismatase-like_hydrls"/>
</dbReference>
<feature type="domain" description="Isochorismatase-like" evidence="2">
    <location>
        <begin position="3"/>
        <end position="138"/>
    </location>
</feature>
<dbReference type="Pfam" id="PF00857">
    <property type="entry name" value="Isochorismatase"/>
    <property type="match status" value="1"/>
</dbReference>
<dbReference type="EMBL" id="VSSQ01000139">
    <property type="protein sequence ID" value="MPL80587.1"/>
    <property type="molecule type" value="Genomic_DNA"/>
</dbReference>
<dbReference type="SUPFAM" id="SSF52499">
    <property type="entry name" value="Isochorismatase-like hydrolases"/>
    <property type="match status" value="1"/>
</dbReference>
<evidence type="ECO:0000259" key="2">
    <source>
        <dbReference type="Pfam" id="PF00857"/>
    </source>
</evidence>
<name>A0A644UNK1_9ZZZZ</name>
<proteinExistence type="predicted"/>
<protein>
    <submittedName>
        <fullName evidence="3">Streptothricin hydrolase</fullName>
        <ecNumber evidence="3">3.5.2.19</ecNumber>
    </submittedName>
</protein>
<dbReference type="Gene3D" id="3.40.50.850">
    <property type="entry name" value="Isochorismatase-like"/>
    <property type="match status" value="1"/>
</dbReference>
<dbReference type="EC" id="3.5.2.19" evidence="3"/>
<keyword evidence="1 3" id="KW-0378">Hydrolase</keyword>
<dbReference type="GO" id="GO:0016787">
    <property type="term" value="F:hydrolase activity"/>
    <property type="evidence" value="ECO:0007669"/>
    <property type="project" value="UniProtKB-KW"/>
</dbReference>
<dbReference type="PANTHER" id="PTHR43540:SF1">
    <property type="entry name" value="ISOCHORISMATASE HYDROLASE"/>
    <property type="match status" value="1"/>
</dbReference>
<dbReference type="InterPro" id="IPR000868">
    <property type="entry name" value="Isochorismatase-like_dom"/>
</dbReference>
<sequence>MKTLLVIDIQKELTHRAGIHKPGIFFDTVNAAIRKFREAGNTIVFIQHNSKLLEPGTHAWEIDERIDRNFIDKSIQKQHGNAFTGTDLRQYLSSCGTTEVLICGMVTHQCVKATATGSVRLGYATSLLKNGHTNFHEDAAGIISRTEAALLELGVKTVDLQDINC</sequence>
<dbReference type="InterPro" id="IPR036380">
    <property type="entry name" value="Isochorismatase-like_sf"/>
</dbReference>
<dbReference type="AlphaFoldDB" id="A0A644UNK1"/>
<accession>A0A644UNK1</accession>
<organism evidence="3">
    <name type="scientific">bioreactor metagenome</name>
    <dbReference type="NCBI Taxonomy" id="1076179"/>
    <lineage>
        <taxon>unclassified sequences</taxon>
        <taxon>metagenomes</taxon>
        <taxon>ecological metagenomes</taxon>
    </lineage>
</organism>
<evidence type="ECO:0000256" key="1">
    <source>
        <dbReference type="ARBA" id="ARBA00022801"/>
    </source>
</evidence>